<evidence type="ECO:0000256" key="2">
    <source>
        <dbReference type="SAM" id="Phobius"/>
    </source>
</evidence>
<comment type="caution">
    <text evidence="3">The sequence shown here is derived from an EMBL/GenBank/DDBJ whole genome shotgun (WGS) entry which is preliminary data.</text>
</comment>
<dbReference type="OrthoDB" id="2272416at2759"/>
<keyword evidence="2" id="KW-0812">Transmembrane</keyword>
<dbReference type="EMBL" id="AWUE01013393">
    <property type="protein sequence ID" value="OMP07136.1"/>
    <property type="molecule type" value="Genomic_DNA"/>
</dbReference>
<feature type="transmembrane region" description="Helical" evidence="2">
    <location>
        <begin position="318"/>
        <end position="338"/>
    </location>
</feature>
<organism evidence="3 4">
    <name type="scientific">Corchorus olitorius</name>
    <dbReference type="NCBI Taxonomy" id="93759"/>
    <lineage>
        <taxon>Eukaryota</taxon>
        <taxon>Viridiplantae</taxon>
        <taxon>Streptophyta</taxon>
        <taxon>Embryophyta</taxon>
        <taxon>Tracheophyta</taxon>
        <taxon>Spermatophyta</taxon>
        <taxon>Magnoliopsida</taxon>
        <taxon>eudicotyledons</taxon>
        <taxon>Gunneridae</taxon>
        <taxon>Pentapetalae</taxon>
        <taxon>rosids</taxon>
        <taxon>malvids</taxon>
        <taxon>Malvales</taxon>
        <taxon>Malvaceae</taxon>
        <taxon>Grewioideae</taxon>
        <taxon>Apeibeae</taxon>
        <taxon>Corchorus</taxon>
    </lineage>
</organism>
<proteinExistence type="predicted"/>
<feature type="region of interest" description="Disordered" evidence="1">
    <location>
        <begin position="14"/>
        <end position="62"/>
    </location>
</feature>
<reference evidence="4" key="1">
    <citation type="submission" date="2013-09" db="EMBL/GenBank/DDBJ databases">
        <title>Corchorus olitorius genome sequencing.</title>
        <authorList>
            <person name="Alam M."/>
            <person name="Haque M.S."/>
            <person name="Islam M.S."/>
            <person name="Emdad E.M."/>
            <person name="Islam M.M."/>
            <person name="Ahmed B."/>
            <person name="Halim A."/>
            <person name="Hossen Q.M.M."/>
            <person name="Hossain M.Z."/>
            <person name="Ahmed R."/>
            <person name="Khan M.M."/>
            <person name="Islam R."/>
            <person name="Rashid M.M."/>
            <person name="Khan S.A."/>
            <person name="Rahman M.S."/>
            <person name="Alam M."/>
            <person name="Yahiya A.S."/>
            <person name="Khan M.S."/>
            <person name="Azam M.S."/>
            <person name="Haque T."/>
            <person name="Lashkar M.Z.H."/>
            <person name="Akhand A.I."/>
            <person name="Morshed G."/>
            <person name="Roy S."/>
            <person name="Uddin K.S."/>
            <person name="Rabeya T."/>
            <person name="Hossain A.S."/>
            <person name="Chowdhury A."/>
            <person name="Snigdha A.R."/>
            <person name="Mortoza M.S."/>
            <person name="Matin S.A."/>
            <person name="Hoque S.M.E."/>
            <person name="Islam M.K."/>
            <person name="Roy D.K."/>
            <person name="Haider R."/>
            <person name="Moosa M.M."/>
            <person name="Elias S.M."/>
            <person name="Hasan A.M."/>
            <person name="Jahan S."/>
            <person name="Shafiuddin M."/>
            <person name="Mahmood N."/>
            <person name="Shommy N.S."/>
        </authorList>
    </citation>
    <scope>NUCLEOTIDE SEQUENCE [LARGE SCALE GENOMIC DNA]</scope>
    <source>
        <strain evidence="4">cv. O-4</strain>
    </source>
</reference>
<dbReference type="Proteomes" id="UP000187203">
    <property type="component" value="Unassembled WGS sequence"/>
</dbReference>
<evidence type="ECO:0000256" key="1">
    <source>
        <dbReference type="SAM" id="MobiDB-lite"/>
    </source>
</evidence>
<accession>A0A1R3KJ73</accession>
<keyword evidence="2" id="KW-1133">Transmembrane helix</keyword>
<protein>
    <recommendedName>
        <fullName evidence="5">Retrotransposon gag protein</fullName>
    </recommendedName>
</protein>
<evidence type="ECO:0008006" key="5">
    <source>
        <dbReference type="Google" id="ProtNLM"/>
    </source>
</evidence>
<keyword evidence="4" id="KW-1185">Reference proteome</keyword>
<evidence type="ECO:0000313" key="4">
    <source>
        <dbReference type="Proteomes" id="UP000187203"/>
    </source>
</evidence>
<gene>
    <name evidence="3" type="ORF">COLO4_07603</name>
</gene>
<keyword evidence="2" id="KW-0472">Membrane</keyword>
<sequence length="379" mass="42213">MIFCREICQQEKLPDVVAAEGEPPLQRVHPRLHVDAEEESSVHSSPTNDNPNDDLPPPPQWQHVPAPPCQYVSPLPPTYISAVGSGGPPPLSKKLNEVRNLGVTTFLGKKAAITANDWLDFVIDAFDDIELEDFDRVKIASRLLDEDAKAWWGRISGKFLALKQGEMSVSEYDIKLRRLFRHMPGANEDLLCTLFATSLTVDLQSLVSSLITDTTRTVPYSHLVDTTKQAARKTKQKSGVLSRFFKGKGKDKIQTLRLTHSQKRAIVRAHRMEAHLVALLVPRRHLGLANLPRGLILIISLQGEEVFARIAAVTTMDLARFPLSIFSAVVGITFIGIARIGRAHRIKQIGVAETFIRYLPSEILAESGERTEILVKTSW</sequence>
<name>A0A1R3KJ73_9ROSI</name>
<dbReference type="AlphaFoldDB" id="A0A1R3KJ73"/>
<evidence type="ECO:0000313" key="3">
    <source>
        <dbReference type="EMBL" id="OMP07136.1"/>
    </source>
</evidence>